<proteinExistence type="predicted"/>
<dbReference type="PANTHER" id="PTHR23355">
    <property type="entry name" value="RIBONUCLEASE"/>
    <property type="match status" value="1"/>
</dbReference>
<feature type="domain" description="RNB" evidence="2">
    <location>
        <begin position="550"/>
        <end position="898"/>
    </location>
</feature>
<dbReference type="PANTHER" id="PTHR23355:SF65">
    <property type="entry name" value="EXORIBONUCLEASE CYT-4, PUTATIVE (AFU_ORTHOLOGUE AFUA_7G01550)-RELATED"/>
    <property type="match status" value="1"/>
</dbReference>
<name>A0AAN6UD30_9PEZI</name>
<dbReference type="EMBL" id="MU853436">
    <property type="protein sequence ID" value="KAK4130450.1"/>
    <property type="molecule type" value="Genomic_DNA"/>
</dbReference>
<dbReference type="Pfam" id="PF00773">
    <property type="entry name" value="RNB"/>
    <property type="match status" value="1"/>
</dbReference>
<dbReference type="InterPro" id="IPR056625">
    <property type="entry name" value="SH3_CYT4"/>
</dbReference>
<dbReference type="Pfam" id="PF23216">
    <property type="entry name" value="WHD_CYT4"/>
    <property type="match status" value="1"/>
</dbReference>
<dbReference type="SMART" id="SM00955">
    <property type="entry name" value="RNB"/>
    <property type="match status" value="1"/>
</dbReference>
<dbReference type="Pfam" id="PF23214">
    <property type="entry name" value="SH3_CYT4"/>
    <property type="match status" value="1"/>
</dbReference>
<dbReference type="InterPro" id="IPR001900">
    <property type="entry name" value="RNase_II/R"/>
</dbReference>
<dbReference type="Proteomes" id="UP001304895">
    <property type="component" value="Unassembled WGS sequence"/>
</dbReference>
<evidence type="ECO:0000259" key="2">
    <source>
        <dbReference type="SMART" id="SM00955"/>
    </source>
</evidence>
<feature type="compositionally biased region" description="Polar residues" evidence="1">
    <location>
        <begin position="60"/>
        <end position="69"/>
    </location>
</feature>
<dbReference type="InterPro" id="IPR050180">
    <property type="entry name" value="RNR_Ribonuclease"/>
</dbReference>
<dbReference type="Pfam" id="PF25522">
    <property type="entry name" value="OB_cyt-4"/>
    <property type="match status" value="1"/>
</dbReference>
<dbReference type="GO" id="GO:0003723">
    <property type="term" value="F:RNA binding"/>
    <property type="evidence" value="ECO:0007669"/>
    <property type="project" value="InterPro"/>
</dbReference>
<reference evidence="3" key="2">
    <citation type="submission" date="2023-05" db="EMBL/GenBank/DDBJ databases">
        <authorList>
            <consortium name="Lawrence Berkeley National Laboratory"/>
            <person name="Steindorff A."/>
            <person name="Hensen N."/>
            <person name="Bonometti L."/>
            <person name="Westerberg I."/>
            <person name="Brannstrom I.O."/>
            <person name="Guillou S."/>
            <person name="Cros-Aarteil S."/>
            <person name="Calhoun S."/>
            <person name="Haridas S."/>
            <person name="Kuo A."/>
            <person name="Mondo S."/>
            <person name="Pangilinan J."/>
            <person name="Riley R."/>
            <person name="Labutti K."/>
            <person name="Andreopoulos B."/>
            <person name="Lipzen A."/>
            <person name="Chen C."/>
            <person name="Yanf M."/>
            <person name="Daum C."/>
            <person name="Ng V."/>
            <person name="Clum A."/>
            <person name="Ohm R."/>
            <person name="Martin F."/>
            <person name="Silar P."/>
            <person name="Natvig D."/>
            <person name="Lalanne C."/>
            <person name="Gautier V."/>
            <person name="Ament-Velasquez S.L."/>
            <person name="Kruys A."/>
            <person name="Hutchinson M.I."/>
            <person name="Powell A.J."/>
            <person name="Barry K."/>
            <person name="Miller A.N."/>
            <person name="Grigoriev I.V."/>
            <person name="Debuchy R."/>
            <person name="Gladieux P."/>
            <person name="Thoren M.H."/>
            <person name="Johannesson H."/>
        </authorList>
    </citation>
    <scope>NUCLEOTIDE SEQUENCE</scope>
    <source>
        <strain evidence="3">CBS 123565</strain>
    </source>
</reference>
<dbReference type="InterPro" id="IPR056624">
    <property type="entry name" value="WH_CYT4"/>
</dbReference>
<keyword evidence="4" id="KW-1185">Reference proteome</keyword>
<dbReference type="InterPro" id="IPR012340">
    <property type="entry name" value="NA-bd_OB-fold"/>
</dbReference>
<reference evidence="3" key="1">
    <citation type="journal article" date="2023" name="Mol. Phylogenet. Evol.">
        <title>Genome-scale phylogeny and comparative genomics of the fungal order Sordariales.</title>
        <authorList>
            <person name="Hensen N."/>
            <person name="Bonometti L."/>
            <person name="Westerberg I."/>
            <person name="Brannstrom I.O."/>
            <person name="Guillou S."/>
            <person name="Cros-Aarteil S."/>
            <person name="Calhoun S."/>
            <person name="Haridas S."/>
            <person name="Kuo A."/>
            <person name="Mondo S."/>
            <person name="Pangilinan J."/>
            <person name="Riley R."/>
            <person name="LaButti K."/>
            <person name="Andreopoulos B."/>
            <person name="Lipzen A."/>
            <person name="Chen C."/>
            <person name="Yan M."/>
            <person name="Daum C."/>
            <person name="Ng V."/>
            <person name="Clum A."/>
            <person name="Steindorff A."/>
            <person name="Ohm R.A."/>
            <person name="Martin F."/>
            <person name="Silar P."/>
            <person name="Natvig D.O."/>
            <person name="Lalanne C."/>
            <person name="Gautier V."/>
            <person name="Ament-Velasquez S.L."/>
            <person name="Kruys A."/>
            <person name="Hutchinson M.I."/>
            <person name="Powell A.J."/>
            <person name="Barry K."/>
            <person name="Miller A.N."/>
            <person name="Grigoriev I.V."/>
            <person name="Debuchy R."/>
            <person name="Gladieux P."/>
            <person name="Hiltunen Thoren M."/>
            <person name="Johannesson H."/>
        </authorList>
    </citation>
    <scope>NUCLEOTIDE SEQUENCE</scope>
    <source>
        <strain evidence="3">CBS 123565</strain>
    </source>
</reference>
<dbReference type="GO" id="GO:0000932">
    <property type="term" value="C:P-body"/>
    <property type="evidence" value="ECO:0007669"/>
    <property type="project" value="TreeGrafter"/>
</dbReference>
<evidence type="ECO:0000313" key="4">
    <source>
        <dbReference type="Proteomes" id="UP001304895"/>
    </source>
</evidence>
<gene>
    <name evidence="3" type="ORF">BT67DRAFT_452440</name>
</gene>
<feature type="region of interest" description="Disordered" evidence="1">
    <location>
        <begin position="915"/>
        <end position="940"/>
    </location>
</feature>
<organism evidence="3 4">
    <name type="scientific">Trichocladium antarcticum</name>
    <dbReference type="NCBI Taxonomy" id="1450529"/>
    <lineage>
        <taxon>Eukaryota</taxon>
        <taxon>Fungi</taxon>
        <taxon>Dikarya</taxon>
        <taxon>Ascomycota</taxon>
        <taxon>Pezizomycotina</taxon>
        <taxon>Sordariomycetes</taxon>
        <taxon>Sordariomycetidae</taxon>
        <taxon>Sordariales</taxon>
        <taxon>Chaetomiaceae</taxon>
        <taxon>Trichocladium</taxon>
    </lineage>
</organism>
<comment type="caution">
    <text evidence="3">The sequence shown here is derived from an EMBL/GenBank/DDBJ whole genome shotgun (WGS) entry which is preliminary data.</text>
</comment>
<dbReference type="SUPFAM" id="SSF50249">
    <property type="entry name" value="Nucleic acid-binding proteins"/>
    <property type="match status" value="1"/>
</dbReference>
<evidence type="ECO:0000313" key="3">
    <source>
        <dbReference type="EMBL" id="KAK4130450.1"/>
    </source>
</evidence>
<dbReference type="GO" id="GO:0006402">
    <property type="term" value="P:mRNA catabolic process"/>
    <property type="evidence" value="ECO:0007669"/>
    <property type="project" value="TreeGrafter"/>
</dbReference>
<dbReference type="InterPro" id="IPR057912">
    <property type="entry name" value="OB_CYT4_C"/>
</dbReference>
<sequence>MMRRSRQNYVCWQCLCLRPAERALSRRPVPRSTAAAFSTLATPSRPSSPATLHRAIAQQRARSVSTTPPRASDTAPATAWDWSPRVKSLRATSEESLIRERLRKWEAENPAPALAVPEDTPVEGSVGNTMTKNGKDFTFKLKDSADDDEAMQPHFDGVDMVDLSSSGSVLQAGDLIEVSPGPYAVRLLAVCLGSFNGHLHFYTHTGKWFTSRSPRSDFVVKNFVQDPAELHAIVDAIPSISSSSVVLNELQDLNIGPSRDLASSLIRKMYKFQSASRLIHQTYVERLSRAHTQLGDEERLLSLREIADALLPSSLKRGKPTFPPEALYAVYSVIGVDDIAFRALNNGARHHESYLFFLQSAETQGNVYHVEQMVRDYFESLGTQSAKTARTLAVVTASFSHFLSEAREVIDQARKARERAPGGMVGPSKKGQPEPPAIKIPAWSETSLAVIKFMHHWAGLGDLRVGSRCHWIGASVLRAIGRYEDDVVLDSTVGWTFLQEIGWIPPWDLSARHYLRLPELPLVRHPSLAAAPAPKTTAALLVPDQLAHLRQDFARSTVYCIDSADTLDVDDGLSLEAAGNGEYWIHVHVADPASRILHNSMLAEQAGLRSQTSYLAGFYQRMFDHDGVREAFSLGPNQAALTFSARVTEEGSLVDSKVTPTILRDVVYITPDEIASLCGDVAQPAPPDVFEVGTPPANRPPVRNMATARDLSRQQRNEIKMLSKLSKALHNVRLQKGAIPAYLPRPKARVSLDNVTITAANKHSVYYSGDPFITVSYGDISGSSLVSSLMQMAGEVGARWCHERDIPIPYRIQLLTGQNPDALLEFMREVFHPQLMAGKSPSSEDYRNMRTLVGGFDMSTTPGPNYAMGLDLYTKVTSPLRRYPDLLVHWQIKAALLEEHRRGKSLVVRALPGDAAARSGKETPPPGNKGKGKASEPRDFLPFSKRSLDEKVLPRLRIRERHAKLLDNVDGNSQWILQALVRAWRFGEGSQAVPETFRLTVTDVASKRVIKGRLDWFERVATVNLEDVNGVVRMASVKPGDVFRVELVRVNVHTNTIFAKLLEKIE</sequence>
<dbReference type="GO" id="GO:0000175">
    <property type="term" value="F:3'-5'-RNA exonuclease activity"/>
    <property type="evidence" value="ECO:0007669"/>
    <property type="project" value="TreeGrafter"/>
</dbReference>
<dbReference type="AlphaFoldDB" id="A0AAN6UD30"/>
<feature type="region of interest" description="Disordered" evidence="1">
    <location>
        <begin position="59"/>
        <end position="78"/>
    </location>
</feature>
<accession>A0AAN6UD30</accession>
<evidence type="ECO:0000256" key="1">
    <source>
        <dbReference type="SAM" id="MobiDB-lite"/>
    </source>
</evidence>
<protein>
    <submittedName>
        <fullName evidence="3">RNB-domain-containing protein</fullName>
    </submittedName>
</protein>